<evidence type="ECO:0000256" key="1">
    <source>
        <dbReference type="SAM" id="SignalP"/>
    </source>
</evidence>
<dbReference type="AlphaFoldDB" id="A0A5C9A6G1"/>
<accession>A0A5C9A6G1</accession>
<keyword evidence="1" id="KW-0732">Signal</keyword>
<dbReference type="PANTHER" id="PTHR31118:SF12">
    <property type="entry name" value="CYCLASE-LIKE PROTEIN 2"/>
    <property type="match status" value="1"/>
</dbReference>
<dbReference type="GO" id="GO:0019441">
    <property type="term" value="P:L-tryptophan catabolic process to kynurenine"/>
    <property type="evidence" value="ECO:0007669"/>
    <property type="project" value="InterPro"/>
</dbReference>
<proteinExistence type="predicted"/>
<dbReference type="RefSeq" id="WP_148066805.1">
    <property type="nucleotide sequence ID" value="NZ_VRZA01000001.1"/>
</dbReference>
<feature type="signal peptide" evidence="1">
    <location>
        <begin position="1"/>
        <end position="23"/>
    </location>
</feature>
<dbReference type="GO" id="GO:0004061">
    <property type="term" value="F:arylformamidase activity"/>
    <property type="evidence" value="ECO:0007669"/>
    <property type="project" value="InterPro"/>
</dbReference>
<dbReference type="Gene3D" id="3.50.30.50">
    <property type="entry name" value="Putative cyclase"/>
    <property type="match status" value="1"/>
</dbReference>
<dbReference type="InterPro" id="IPR007325">
    <property type="entry name" value="KFase/CYL"/>
</dbReference>
<keyword evidence="3" id="KW-1185">Reference proteome</keyword>
<comment type="caution">
    <text evidence="2">The sequence shown here is derived from an EMBL/GenBank/DDBJ whole genome shotgun (WGS) entry which is preliminary data.</text>
</comment>
<dbReference type="EMBL" id="VRZA01000001">
    <property type="protein sequence ID" value="TXS96533.1"/>
    <property type="molecule type" value="Genomic_DNA"/>
</dbReference>
<reference evidence="2 3" key="1">
    <citation type="submission" date="2019-08" db="EMBL/GenBank/DDBJ databases">
        <title>Parahaliea maris sp. nov., isolated from the surface seawater.</title>
        <authorList>
            <person name="Liu Y."/>
        </authorList>
    </citation>
    <scope>NUCLEOTIDE SEQUENCE [LARGE SCALE GENOMIC DNA]</scope>
    <source>
        <strain evidence="2 3">HSLHS9</strain>
    </source>
</reference>
<dbReference type="Pfam" id="PF04199">
    <property type="entry name" value="Cyclase"/>
    <property type="match status" value="1"/>
</dbReference>
<organism evidence="2 3">
    <name type="scientific">Parahaliea maris</name>
    <dbReference type="NCBI Taxonomy" id="2716870"/>
    <lineage>
        <taxon>Bacteria</taxon>
        <taxon>Pseudomonadati</taxon>
        <taxon>Pseudomonadota</taxon>
        <taxon>Gammaproteobacteria</taxon>
        <taxon>Cellvibrionales</taxon>
        <taxon>Halieaceae</taxon>
        <taxon>Parahaliea</taxon>
    </lineage>
</organism>
<sequence length="261" mass="27906">MISSRIASSTLLLLLLVTQTAAAERWIDLTHTLSDKAVFWPTADPYQRETVFEGMTEGGYFYSAYVFKTAEHGGTHIDAPVHFAKGKRTVDEIPLSQLIGDAVVVDVSEAVASDRDYRVSVADLQRWESSHGTIPRGSIVLLRTGFGQFWPDPERYLGTALRGEAGAAALSFPGLGTAAADWLISERGLAAVGIDTASIDYGKSRDFSTHVRLMKDDIPAFENVAGLEQLPATGAFVVALPAKLAGGSGAPLRIVARIAGD</sequence>
<dbReference type="SUPFAM" id="SSF102198">
    <property type="entry name" value="Putative cyclase"/>
    <property type="match status" value="1"/>
</dbReference>
<feature type="chain" id="PRO_5023142290" evidence="1">
    <location>
        <begin position="24"/>
        <end position="261"/>
    </location>
</feature>
<dbReference type="PANTHER" id="PTHR31118">
    <property type="entry name" value="CYCLASE-LIKE PROTEIN 2"/>
    <property type="match status" value="1"/>
</dbReference>
<dbReference type="Proteomes" id="UP000321039">
    <property type="component" value="Unassembled WGS sequence"/>
</dbReference>
<name>A0A5C9A6G1_9GAMM</name>
<protein>
    <submittedName>
        <fullName evidence="2">Cyclase family protein</fullName>
    </submittedName>
</protein>
<dbReference type="InterPro" id="IPR037175">
    <property type="entry name" value="KFase_sf"/>
</dbReference>
<evidence type="ECO:0000313" key="2">
    <source>
        <dbReference type="EMBL" id="TXS96533.1"/>
    </source>
</evidence>
<evidence type="ECO:0000313" key="3">
    <source>
        <dbReference type="Proteomes" id="UP000321039"/>
    </source>
</evidence>
<gene>
    <name evidence="2" type="ORF">FV139_03380</name>
</gene>